<accession>A2DBP5</accession>
<dbReference type="Proteomes" id="UP000001542">
    <property type="component" value="Unassembled WGS sequence"/>
</dbReference>
<reference evidence="2" key="2">
    <citation type="journal article" date="2007" name="Science">
        <title>Draft genome sequence of the sexually transmitted pathogen Trichomonas vaginalis.</title>
        <authorList>
            <person name="Carlton J.M."/>
            <person name="Hirt R.P."/>
            <person name="Silva J.C."/>
            <person name="Delcher A.L."/>
            <person name="Schatz M."/>
            <person name="Zhao Q."/>
            <person name="Wortman J.R."/>
            <person name="Bidwell S.L."/>
            <person name="Alsmark U.C.M."/>
            <person name="Besteiro S."/>
            <person name="Sicheritz-Ponten T."/>
            <person name="Noel C.J."/>
            <person name="Dacks J.B."/>
            <person name="Foster P.G."/>
            <person name="Simillion C."/>
            <person name="Van de Peer Y."/>
            <person name="Miranda-Saavedra D."/>
            <person name="Barton G.J."/>
            <person name="Westrop G.D."/>
            <person name="Mueller S."/>
            <person name="Dessi D."/>
            <person name="Fiori P.L."/>
            <person name="Ren Q."/>
            <person name="Paulsen I."/>
            <person name="Zhang H."/>
            <person name="Bastida-Corcuera F.D."/>
            <person name="Simoes-Barbosa A."/>
            <person name="Brown M.T."/>
            <person name="Hayes R.D."/>
            <person name="Mukherjee M."/>
            <person name="Okumura C.Y."/>
            <person name="Schneider R."/>
            <person name="Smith A.J."/>
            <person name="Vanacova S."/>
            <person name="Villalvazo M."/>
            <person name="Haas B.J."/>
            <person name="Pertea M."/>
            <person name="Feldblyum T.V."/>
            <person name="Utterback T.R."/>
            <person name="Shu C.L."/>
            <person name="Osoegawa K."/>
            <person name="de Jong P.J."/>
            <person name="Hrdy I."/>
            <person name="Horvathova L."/>
            <person name="Zubacova Z."/>
            <person name="Dolezal P."/>
            <person name="Malik S.B."/>
            <person name="Logsdon J.M. Jr."/>
            <person name="Henze K."/>
            <person name="Gupta A."/>
            <person name="Wang C.C."/>
            <person name="Dunne R.L."/>
            <person name="Upcroft J.A."/>
            <person name="Upcroft P."/>
            <person name="White O."/>
            <person name="Salzberg S.L."/>
            <person name="Tang P."/>
            <person name="Chiu C.-H."/>
            <person name="Lee Y.-S."/>
            <person name="Embley T.M."/>
            <person name="Coombs G.H."/>
            <person name="Mottram J.C."/>
            <person name="Tachezy J."/>
            <person name="Fraser-Liggett C.M."/>
            <person name="Johnson P.J."/>
        </authorList>
    </citation>
    <scope>NUCLEOTIDE SEQUENCE [LARGE SCALE GENOMIC DNA]</scope>
    <source>
        <strain evidence="2">G3</strain>
    </source>
</reference>
<organism evidence="2 3">
    <name type="scientific">Trichomonas vaginalis (strain ATCC PRA-98 / G3)</name>
    <dbReference type="NCBI Taxonomy" id="412133"/>
    <lineage>
        <taxon>Eukaryota</taxon>
        <taxon>Metamonada</taxon>
        <taxon>Parabasalia</taxon>
        <taxon>Trichomonadida</taxon>
        <taxon>Trichomonadidae</taxon>
        <taxon>Trichomonas</taxon>
    </lineage>
</organism>
<dbReference type="VEuPathDB" id="TrichDB:TVAG_094230"/>
<sequence>MKVRFPNEITQQRLVSVVDKNNKDPSYTKFLVSIIASVRDQNILNYVLQVIFGGELNIYSQDVFNYISNSIYDRSFNELTLDAVKNFRALYKFISSKDTQEYKAMQGKLLLNLVHSIDNGYFSEINLQNLTFAVNEYKYHQYLQGPQFLLLTSVLIIKLLRFFQDVILIINNSKFSREPKSETLKIKHIAEDLFTKFSGFTVDLFANHANEIMNYIPKEVTRILYDPRSYQRMRFKLEEIYKIVEKLQYNEKKCRTEYQFNYYIISYKLYKHLFILFTDYTKNKNDSTILQGLDVEFYPKCELYDIDLIASDIARNLSHNWTFSQDPFQIVAFERLIHLKLDTLYRSFDKSDKSPVVVANNTYESYFNAIFTDILYCEPVIGTTINDLRHYFMPLGFFFMNEQLQAKFADIIGQRLLNGDFQSFKRRSLGILTQLYEKTMDPPNSFRNRLKAIPRNQINEKLLRELLSASTVLETRRIPDNIINYNKNGGTLNSAEGFMVMQTANEVLQAAIEEIKQEKKVSPNNGNTIVAVINGICGSTVESIKILMDKIQFEASFYYAVKFDIATQPFLIWIMRNNLYEEINNNSFIANENPKVLETALVPIIKENIHPWMRLVTKCNFFATNAKILETVCFFASVGVVQDMIDLDTTFDVVDLLITSGKQNWHPDAKFNILSLLRTQFLTPPDFINHFSFFEQYFTQIPQFAMTFFENQIKLMGVTDQIMEFVKKLHSIGGECSNWSKKLYSILSANRRTNSSSSSSSATPSSISSPILVL</sequence>
<dbReference type="InParanoid" id="A2DBP5"/>
<gene>
    <name evidence="2" type="ORF">TVAG_094230</name>
</gene>
<dbReference type="KEGG" id="tva:5467803"/>
<reference evidence="2" key="1">
    <citation type="submission" date="2006-10" db="EMBL/GenBank/DDBJ databases">
        <authorList>
            <person name="Amadeo P."/>
            <person name="Zhao Q."/>
            <person name="Wortman J."/>
            <person name="Fraser-Liggett C."/>
            <person name="Carlton J."/>
        </authorList>
    </citation>
    <scope>NUCLEOTIDE SEQUENCE</scope>
    <source>
        <strain evidence="2">G3</strain>
    </source>
</reference>
<dbReference type="AlphaFoldDB" id="A2DBP5"/>
<protein>
    <submittedName>
        <fullName evidence="2">Uncharacterized protein</fullName>
    </submittedName>
</protein>
<evidence type="ECO:0000256" key="1">
    <source>
        <dbReference type="SAM" id="MobiDB-lite"/>
    </source>
</evidence>
<dbReference type="EMBL" id="DS113185">
    <property type="protein sequence ID" value="EAY22248.1"/>
    <property type="molecule type" value="Genomic_DNA"/>
</dbReference>
<dbReference type="VEuPathDB" id="TrichDB:TVAGG3_0381080"/>
<proteinExistence type="predicted"/>
<keyword evidence="3" id="KW-1185">Reference proteome</keyword>
<feature type="region of interest" description="Disordered" evidence="1">
    <location>
        <begin position="752"/>
        <end position="774"/>
    </location>
</feature>
<evidence type="ECO:0000313" key="2">
    <source>
        <dbReference type="EMBL" id="EAY22248.1"/>
    </source>
</evidence>
<name>A2DBP5_TRIV3</name>
<evidence type="ECO:0000313" key="3">
    <source>
        <dbReference type="Proteomes" id="UP000001542"/>
    </source>
</evidence>